<gene>
    <name evidence="2" type="ORF">EV184_12655</name>
</gene>
<dbReference type="PROSITE" id="PS50995">
    <property type="entry name" value="HTH_MARR_2"/>
    <property type="match status" value="1"/>
</dbReference>
<evidence type="ECO:0000313" key="2">
    <source>
        <dbReference type="EMBL" id="TCN21279.1"/>
    </source>
</evidence>
<dbReference type="GO" id="GO:0006950">
    <property type="term" value="P:response to stress"/>
    <property type="evidence" value="ECO:0007669"/>
    <property type="project" value="TreeGrafter"/>
</dbReference>
<dbReference type="AlphaFoldDB" id="A0A4R2B7C6"/>
<dbReference type="Pfam" id="PF12802">
    <property type="entry name" value="MarR_2"/>
    <property type="match status" value="1"/>
</dbReference>
<reference evidence="2 3" key="1">
    <citation type="submission" date="2019-03" db="EMBL/GenBank/DDBJ databases">
        <title>Genomic Encyclopedia of Type Strains, Phase IV (KMG-V): Genome sequencing to study the core and pangenomes of soil and plant-associated prokaryotes.</title>
        <authorList>
            <person name="Whitman W."/>
        </authorList>
    </citation>
    <scope>NUCLEOTIDE SEQUENCE [LARGE SCALE GENOMIC DNA]</scope>
    <source>
        <strain evidence="2 3">23C40</strain>
    </source>
</reference>
<dbReference type="InterPro" id="IPR000835">
    <property type="entry name" value="HTH_MarR-typ"/>
</dbReference>
<accession>A0A4R2B7C6</accession>
<feature type="domain" description="HTH marR-type" evidence="1">
    <location>
        <begin position="23"/>
        <end position="161"/>
    </location>
</feature>
<sequence length="161" mass="17168">MAPGARSSSSAKIPGASDGETLDPGIFEGLAGVRLAMRRFLAFSEAALSEAGITSQQYQALLVIKVASQNQIRVRELSEQLLIQHNGAVQLVDRLEAAGLAERIPSITDKRSVLVGLTVHGVSVLDALARKHLGAMLENEPLLVESLTRLRDLAHTAYCGD</sequence>
<dbReference type="SMART" id="SM00347">
    <property type="entry name" value="HTH_MARR"/>
    <property type="match status" value="1"/>
</dbReference>
<organism evidence="2 3">
    <name type="scientific">Sinorhizobium americanum</name>
    <dbReference type="NCBI Taxonomy" id="194963"/>
    <lineage>
        <taxon>Bacteria</taxon>
        <taxon>Pseudomonadati</taxon>
        <taxon>Pseudomonadota</taxon>
        <taxon>Alphaproteobacteria</taxon>
        <taxon>Hyphomicrobiales</taxon>
        <taxon>Rhizobiaceae</taxon>
        <taxon>Sinorhizobium/Ensifer group</taxon>
        <taxon>Sinorhizobium</taxon>
    </lineage>
</organism>
<dbReference type="InterPro" id="IPR036388">
    <property type="entry name" value="WH-like_DNA-bd_sf"/>
</dbReference>
<proteinExistence type="predicted"/>
<dbReference type="InterPro" id="IPR039422">
    <property type="entry name" value="MarR/SlyA-like"/>
</dbReference>
<dbReference type="PRINTS" id="PR00598">
    <property type="entry name" value="HTHMARR"/>
</dbReference>
<evidence type="ECO:0000259" key="1">
    <source>
        <dbReference type="PROSITE" id="PS50995"/>
    </source>
</evidence>
<name>A0A4R2B7C6_9HYPH</name>
<comment type="caution">
    <text evidence="2">The sequence shown here is derived from an EMBL/GenBank/DDBJ whole genome shotgun (WGS) entry which is preliminary data.</text>
</comment>
<dbReference type="SUPFAM" id="SSF46785">
    <property type="entry name" value="Winged helix' DNA-binding domain"/>
    <property type="match status" value="1"/>
</dbReference>
<dbReference type="Proteomes" id="UP000295043">
    <property type="component" value="Unassembled WGS sequence"/>
</dbReference>
<dbReference type="GO" id="GO:0003700">
    <property type="term" value="F:DNA-binding transcription factor activity"/>
    <property type="evidence" value="ECO:0007669"/>
    <property type="project" value="InterPro"/>
</dbReference>
<dbReference type="PANTHER" id="PTHR33164:SF43">
    <property type="entry name" value="HTH-TYPE TRANSCRIPTIONAL REPRESSOR YETL"/>
    <property type="match status" value="1"/>
</dbReference>
<dbReference type="PANTHER" id="PTHR33164">
    <property type="entry name" value="TRANSCRIPTIONAL REGULATOR, MARR FAMILY"/>
    <property type="match status" value="1"/>
</dbReference>
<dbReference type="Gene3D" id="1.10.10.10">
    <property type="entry name" value="Winged helix-like DNA-binding domain superfamily/Winged helix DNA-binding domain"/>
    <property type="match status" value="1"/>
</dbReference>
<dbReference type="InterPro" id="IPR036390">
    <property type="entry name" value="WH_DNA-bd_sf"/>
</dbReference>
<dbReference type="GO" id="GO:0003677">
    <property type="term" value="F:DNA binding"/>
    <property type="evidence" value="ECO:0007669"/>
    <property type="project" value="UniProtKB-KW"/>
</dbReference>
<dbReference type="EMBL" id="SLVU01000026">
    <property type="protein sequence ID" value="TCN21279.1"/>
    <property type="molecule type" value="Genomic_DNA"/>
</dbReference>
<keyword evidence="2" id="KW-0238">DNA-binding</keyword>
<evidence type="ECO:0000313" key="3">
    <source>
        <dbReference type="Proteomes" id="UP000295043"/>
    </source>
</evidence>
<protein>
    <submittedName>
        <fullName evidence="2">DNA-binding MarR family transcriptional regulator</fullName>
    </submittedName>
</protein>